<keyword evidence="2" id="KW-1185">Reference proteome</keyword>
<dbReference type="EMBL" id="JAJHPV010000002">
    <property type="protein sequence ID" value="MCC6069531.1"/>
    <property type="molecule type" value="Genomic_DNA"/>
</dbReference>
<evidence type="ECO:0000313" key="1">
    <source>
        <dbReference type="EMBL" id="MCC6069531.1"/>
    </source>
</evidence>
<evidence type="ECO:0000313" key="2">
    <source>
        <dbReference type="Proteomes" id="UP001198701"/>
    </source>
</evidence>
<reference evidence="1 2" key="1">
    <citation type="submission" date="2021-11" db="EMBL/GenBank/DDBJ databases">
        <authorList>
            <person name="Huq M.A."/>
        </authorList>
    </citation>
    <scope>NUCLEOTIDE SEQUENCE [LARGE SCALE GENOMIC DNA]</scope>
    <source>
        <strain evidence="1 2">MAHUQ-52</strain>
    </source>
</reference>
<proteinExistence type="predicted"/>
<accession>A0ABS8IMJ5</accession>
<name>A0ABS8IMJ5_9BURK</name>
<organism evidence="1 2">
    <name type="scientific">Massilia agrisoli</name>
    <dbReference type="NCBI Taxonomy" id="2892444"/>
    <lineage>
        <taxon>Bacteria</taxon>
        <taxon>Pseudomonadati</taxon>
        <taxon>Pseudomonadota</taxon>
        <taxon>Betaproteobacteria</taxon>
        <taxon>Burkholderiales</taxon>
        <taxon>Oxalobacteraceae</taxon>
        <taxon>Telluria group</taxon>
        <taxon>Massilia</taxon>
    </lineage>
</organism>
<dbReference type="Proteomes" id="UP001198701">
    <property type="component" value="Unassembled WGS sequence"/>
</dbReference>
<protein>
    <submittedName>
        <fullName evidence="1">Uncharacterized protein</fullName>
    </submittedName>
</protein>
<gene>
    <name evidence="1" type="ORF">LMJ30_00970</name>
</gene>
<comment type="caution">
    <text evidence="1">The sequence shown here is derived from an EMBL/GenBank/DDBJ whole genome shotgun (WGS) entry which is preliminary data.</text>
</comment>
<sequence>MEAGLVRQAVGHEQRQHVVGVERDVIVPVRSAGQAALGQRFFQLVEVLARGDDDALVAGGQGRTDEIGQPVDEESVVFVKLDQVCLRPVTVHCLHLLW</sequence>